<dbReference type="AlphaFoldDB" id="A0A1J5SJI4"/>
<protein>
    <submittedName>
        <fullName evidence="2">Coenzyme A biosynthesis bifunctional protein CoaBC</fullName>
    </submittedName>
</protein>
<dbReference type="SUPFAM" id="SSF102645">
    <property type="entry name" value="CoaB-like"/>
    <property type="match status" value="1"/>
</dbReference>
<evidence type="ECO:0000313" key="2">
    <source>
        <dbReference type="EMBL" id="OIR04293.1"/>
    </source>
</evidence>
<feature type="domain" description="DNA/pantothenate metabolism flavoprotein C-terminal" evidence="1">
    <location>
        <begin position="6"/>
        <end position="176"/>
    </location>
</feature>
<accession>A0A1J5SJI4</accession>
<gene>
    <name evidence="2" type="primary">coaBC_8</name>
    <name evidence="2" type="ORF">GALL_134930</name>
</gene>
<reference evidence="2" key="1">
    <citation type="submission" date="2016-10" db="EMBL/GenBank/DDBJ databases">
        <title>Sequence of Gallionella enrichment culture.</title>
        <authorList>
            <person name="Poehlein A."/>
            <person name="Muehling M."/>
            <person name="Daniel R."/>
        </authorList>
    </citation>
    <scope>NUCLEOTIDE SEQUENCE</scope>
</reference>
<evidence type="ECO:0000259" key="1">
    <source>
        <dbReference type="Pfam" id="PF04127"/>
    </source>
</evidence>
<proteinExistence type="predicted"/>
<dbReference type="GO" id="GO:0015937">
    <property type="term" value="P:coenzyme A biosynthetic process"/>
    <property type="evidence" value="ECO:0007669"/>
    <property type="project" value="UniProtKB-ARBA"/>
</dbReference>
<dbReference type="Pfam" id="PF04127">
    <property type="entry name" value="DFP"/>
    <property type="match status" value="1"/>
</dbReference>
<dbReference type="InterPro" id="IPR035929">
    <property type="entry name" value="CoaB-like_sf"/>
</dbReference>
<dbReference type="InterPro" id="IPR007085">
    <property type="entry name" value="DNA/pantothenate-metab_flavo_C"/>
</dbReference>
<dbReference type="GO" id="GO:0003824">
    <property type="term" value="F:catalytic activity"/>
    <property type="evidence" value="ECO:0007669"/>
    <property type="project" value="UniProtKB-ARBA"/>
</dbReference>
<organism evidence="2">
    <name type="scientific">mine drainage metagenome</name>
    <dbReference type="NCBI Taxonomy" id="410659"/>
    <lineage>
        <taxon>unclassified sequences</taxon>
        <taxon>metagenomes</taxon>
        <taxon>ecological metagenomes</taxon>
    </lineage>
</organism>
<dbReference type="Gene3D" id="3.40.50.10300">
    <property type="entry name" value="CoaB-like"/>
    <property type="match status" value="1"/>
</dbReference>
<sequence>MTARALRILITAGGTREPIDDVRFIGNLSTGTTGAALAQAFAAHGHCVTLLRGQGAAEAGEGIDSESFSSGADLWKRLSARLAASRYDAVVMAAAVADYASASPVQGKIRSDARELVVTLARTPKLLPMIKSASPAPLIVIGFKLTSRAGAAQRIAAVDALWSKGGVDAVVQNDLAEIRSAPVHPFHLHRAPQTSPTSVYGAAGLATALEAFVRARLPH</sequence>
<dbReference type="EMBL" id="MLJW01000058">
    <property type="protein sequence ID" value="OIR04293.1"/>
    <property type="molecule type" value="Genomic_DNA"/>
</dbReference>
<name>A0A1J5SJI4_9ZZZZ</name>
<comment type="caution">
    <text evidence="2">The sequence shown here is derived from an EMBL/GenBank/DDBJ whole genome shotgun (WGS) entry which is preliminary data.</text>
</comment>